<dbReference type="Pfam" id="PF05014">
    <property type="entry name" value="Nuc_deoxyrib_tr"/>
    <property type="match status" value="1"/>
</dbReference>
<evidence type="ECO:0000313" key="1">
    <source>
        <dbReference type="EMBL" id="VFJ51274.1"/>
    </source>
</evidence>
<protein>
    <recommendedName>
        <fullName evidence="2">Nucleoside 2-deoxyribosyltransferase</fullName>
    </recommendedName>
</protein>
<proteinExistence type="predicted"/>
<dbReference type="Gene3D" id="3.40.50.450">
    <property type="match status" value="1"/>
</dbReference>
<dbReference type="EMBL" id="CAADEY010000031">
    <property type="protein sequence ID" value="VFJ51274.1"/>
    <property type="molecule type" value="Genomic_DNA"/>
</dbReference>
<dbReference type="InterPro" id="IPR007710">
    <property type="entry name" value="Nucleoside_deoxyribTrfase"/>
</dbReference>
<evidence type="ECO:0008006" key="2">
    <source>
        <dbReference type="Google" id="ProtNLM"/>
    </source>
</evidence>
<reference evidence="1" key="1">
    <citation type="submission" date="2019-02" db="EMBL/GenBank/DDBJ databases">
        <authorList>
            <person name="Gruber-Vodicka R. H."/>
            <person name="Seah K. B. B."/>
        </authorList>
    </citation>
    <scope>NUCLEOTIDE SEQUENCE</scope>
    <source>
        <strain evidence="1">BECK_DK161</strain>
    </source>
</reference>
<dbReference type="AlphaFoldDB" id="A0A450SEU3"/>
<accession>A0A450SEU3</accession>
<sequence>MSNTKAFVLMPFAEELSDVYQYLISDGLRNAGYDVKRADDILSQNNILEDIVAGIVSSDLIVADLTGANPNVYYELGIAHALNKSVILLAQDIDELPFDLRSYRVVSYSVHFAKMNQAREELCQLASEAIKGNIPFGNPVKDFCRTKSNGVEEVGPFSNPMEEDQEGEYGLLDYRVKLEDGFEELSEIISDVGSRLENEVTPEITKSGEKLTSGKCSAKQQRNIVRELASHLQQYGTFVKPNNEKYRVLLNDIENSLEFILGGGIEVEHDAANELQKFIEALSQVEESAFQGRQGFVSLIEAMDALPKIEKNFNRANVFMAKELREFVGNIDQTIAVISRATRLGQLLIAKTLSA</sequence>
<dbReference type="SUPFAM" id="SSF52309">
    <property type="entry name" value="N-(deoxy)ribosyltransferase-like"/>
    <property type="match status" value="1"/>
</dbReference>
<organism evidence="1">
    <name type="scientific">Candidatus Kentrum sp. DK</name>
    <dbReference type="NCBI Taxonomy" id="2126562"/>
    <lineage>
        <taxon>Bacteria</taxon>
        <taxon>Pseudomonadati</taxon>
        <taxon>Pseudomonadota</taxon>
        <taxon>Gammaproteobacteria</taxon>
        <taxon>Candidatus Kentrum</taxon>
    </lineage>
</organism>
<gene>
    <name evidence="1" type="ORF">BECKDK2373C_GA0170839_103145</name>
</gene>
<name>A0A450SEU3_9GAMM</name>